<dbReference type="Gene3D" id="1.20.120.530">
    <property type="entry name" value="GntR ligand-binding domain-like"/>
    <property type="match status" value="1"/>
</dbReference>
<dbReference type="Pfam" id="PF00392">
    <property type="entry name" value="GntR"/>
    <property type="match status" value="1"/>
</dbReference>
<dbReference type="SUPFAM" id="SSF46785">
    <property type="entry name" value="Winged helix' DNA-binding domain"/>
    <property type="match status" value="1"/>
</dbReference>
<dbReference type="PANTHER" id="PTHR43537">
    <property type="entry name" value="TRANSCRIPTIONAL REGULATOR, GNTR FAMILY"/>
    <property type="match status" value="1"/>
</dbReference>
<dbReference type="EMBL" id="QJVJ01000004">
    <property type="protein sequence ID" value="PYI54989.1"/>
    <property type="molecule type" value="Genomic_DNA"/>
</dbReference>
<name>A0A2V5K6F6_9BACL</name>
<dbReference type="Pfam" id="PF07729">
    <property type="entry name" value="FCD"/>
    <property type="match status" value="1"/>
</dbReference>
<evidence type="ECO:0000256" key="2">
    <source>
        <dbReference type="ARBA" id="ARBA00023125"/>
    </source>
</evidence>
<dbReference type="InterPro" id="IPR036388">
    <property type="entry name" value="WH-like_DNA-bd_sf"/>
</dbReference>
<keyword evidence="6" id="KW-1185">Reference proteome</keyword>
<dbReference type="AlphaFoldDB" id="A0A2V5K6F6"/>
<dbReference type="RefSeq" id="WP_110839984.1">
    <property type="nucleotide sequence ID" value="NZ_QJVJ01000004.1"/>
</dbReference>
<reference evidence="5 6" key="1">
    <citation type="submission" date="2018-05" db="EMBL/GenBank/DDBJ databases">
        <title>Paenibacillus flagellatus sp. nov., isolated from selenium mineral soil.</title>
        <authorList>
            <person name="Dai X."/>
        </authorList>
    </citation>
    <scope>NUCLEOTIDE SEQUENCE [LARGE SCALE GENOMIC DNA]</scope>
    <source>
        <strain evidence="5 6">DXL2</strain>
    </source>
</reference>
<evidence type="ECO:0000256" key="3">
    <source>
        <dbReference type="ARBA" id="ARBA00023163"/>
    </source>
</evidence>
<dbReference type="PRINTS" id="PR00035">
    <property type="entry name" value="HTHGNTR"/>
</dbReference>
<gene>
    <name evidence="5" type="ORF">DLM86_10630</name>
</gene>
<proteinExistence type="predicted"/>
<accession>A0A2V5K6F6</accession>
<keyword evidence="2" id="KW-0238">DNA-binding</keyword>
<protein>
    <submittedName>
        <fullName evidence="5">FadR family transcriptional regulator</fullName>
    </submittedName>
</protein>
<dbReference type="InterPro" id="IPR000524">
    <property type="entry name" value="Tscrpt_reg_HTH_GntR"/>
</dbReference>
<dbReference type="OrthoDB" id="214086at2"/>
<dbReference type="PANTHER" id="PTHR43537:SF5">
    <property type="entry name" value="UXU OPERON TRANSCRIPTIONAL REGULATOR"/>
    <property type="match status" value="1"/>
</dbReference>
<dbReference type="InterPro" id="IPR008920">
    <property type="entry name" value="TF_FadR/GntR_C"/>
</dbReference>
<dbReference type="Proteomes" id="UP000247476">
    <property type="component" value="Unassembled WGS sequence"/>
</dbReference>
<dbReference type="GO" id="GO:0003700">
    <property type="term" value="F:DNA-binding transcription factor activity"/>
    <property type="evidence" value="ECO:0007669"/>
    <property type="project" value="InterPro"/>
</dbReference>
<feature type="domain" description="HTH gntR-type" evidence="4">
    <location>
        <begin position="9"/>
        <end position="77"/>
    </location>
</feature>
<dbReference type="SMART" id="SM00895">
    <property type="entry name" value="FCD"/>
    <property type="match status" value="1"/>
</dbReference>
<comment type="caution">
    <text evidence="5">The sequence shown here is derived from an EMBL/GenBank/DDBJ whole genome shotgun (WGS) entry which is preliminary data.</text>
</comment>
<dbReference type="InterPro" id="IPR011711">
    <property type="entry name" value="GntR_C"/>
</dbReference>
<dbReference type="CDD" id="cd07377">
    <property type="entry name" value="WHTH_GntR"/>
    <property type="match status" value="1"/>
</dbReference>
<dbReference type="PROSITE" id="PS50949">
    <property type="entry name" value="HTH_GNTR"/>
    <property type="match status" value="1"/>
</dbReference>
<dbReference type="SUPFAM" id="SSF48008">
    <property type="entry name" value="GntR ligand-binding domain-like"/>
    <property type="match status" value="1"/>
</dbReference>
<dbReference type="SMART" id="SM00345">
    <property type="entry name" value="HTH_GNTR"/>
    <property type="match status" value="1"/>
</dbReference>
<evidence type="ECO:0000256" key="1">
    <source>
        <dbReference type="ARBA" id="ARBA00023015"/>
    </source>
</evidence>
<dbReference type="GO" id="GO:0003677">
    <property type="term" value="F:DNA binding"/>
    <property type="evidence" value="ECO:0007669"/>
    <property type="project" value="UniProtKB-KW"/>
</dbReference>
<evidence type="ECO:0000259" key="4">
    <source>
        <dbReference type="PROSITE" id="PS50949"/>
    </source>
</evidence>
<evidence type="ECO:0000313" key="5">
    <source>
        <dbReference type="EMBL" id="PYI54989.1"/>
    </source>
</evidence>
<organism evidence="5 6">
    <name type="scientific">Paenibacillus flagellatus</name>
    <dbReference type="NCBI Taxonomy" id="2211139"/>
    <lineage>
        <taxon>Bacteria</taxon>
        <taxon>Bacillati</taxon>
        <taxon>Bacillota</taxon>
        <taxon>Bacilli</taxon>
        <taxon>Bacillales</taxon>
        <taxon>Paenibacillaceae</taxon>
        <taxon>Paenibacillus</taxon>
    </lineage>
</organism>
<keyword evidence="3" id="KW-0804">Transcription</keyword>
<keyword evidence="1" id="KW-0805">Transcription regulation</keyword>
<sequence>MSFNQVKPLKGYELVKEQIKARIDSGELAPGAKLASVVELAATFGVGRSTIREALSALKAIGFVEIRQGGGTYVSAELPKEPPAAGGTALFANAQSIRELLEVRKILETGCASLAARNRTEDDMRSIGDELALMEAHLHDEAKGEEADVRFHLKLAAATHNSLLIQMMESMSQRLHDSMKESRRLWFYGERAEARRLLREHSDIYEAVKARDETAAFEAMMTHLGKVEAVLRKAIADADH</sequence>
<evidence type="ECO:0000313" key="6">
    <source>
        <dbReference type="Proteomes" id="UP000247476"/>
    </source>
</evidence>
<dbReference type="Gene3D" id="1.10.10.10">
    <property type="entry name" value="Winged helix-like DNA-binding domain superfamily/Winged helix DNA-binding domain"/>
    <property type="match status" value="1"/>
</dbReference>
<dbReference type="InterPro" id="IPR036390">
    <property type="entry name" value="WH_DNA-bd_sf"/>
</dbReference>